<dbReference type="EMBL" id="UGHY01000002">
    <property type="protein sequence ID" value="STP05687.1"/>
    <property type="molecule type" value="Genomic_DNA"/>
</dbReference>
<evidence type="ECO:0000313" key="1">
    <source>
        <dbReference type="EMBL" id="STP05687.1"/>
    </source>
</evidence>
<reference evidence="1 2" key="1">
    <citation type="submission" date="2018-06" db="EMBL/GenBank/DDBJ databases">
        <authorList>
            <consortium name="Pathogen Informatics"/>
            <person name="Doyle S."/>
        </authorList>
    </citation>
    <scope>NUCLEOTIDE SEQUENCE [LARGE SCALE GENOMIC DNA]</scope>
    <source>
        <strain evidence="1 2">NCTC10672</strain>
    </source>
</reference>
<organism evidence="1 2">
    <name type="scientific">Haemophilus parainfluenzae</name>
    <dbReference type="NCBI Taxonomy" id="729"/>
    <lineage>
        <taxon>Bacteria</taxon>
        <taxon>Pseudomonadati</taxon>
        <taxon>Pseudomonadota</taxon>
        <taxon>Gammaproteobacteria</taxon>
        <taxon>Pasteurellales</taxon>
        <taxon>Pasteurellaceae</taxon>
        <taxon>Haemophilus</taxon>
    </lineage>
</organism>
<evidence type="ECO:0000313" key="2">
    <source>
        <dbReference type="Proteomes" id="UP000254186"/>
    </source>
</evidence>
<proteinExistence type="predicted"/>
<accession>A0A377JJF3</accession>
<name>A0A377JJF3_HAEPA</name>
<dbReference type="GO" id="GO:0003677">
    <property type="term" value="F:DNA binding"/>
    <property type="evidence" value="ECO:0007669"/>
    <property type="project" value="InterPro"/>
</dbReference>
<dbReference type="InterPro" id="IPR010982">
    <property type="entry name" value="Lambda_DNA-bd_dom_sf"/>
</dbReference>
<evidence type="ECO:0008006" key="3">
    <source>
        <dbReference type="Google" id="ProtNLM"/>
    </source>
</evidence>
<dbReference type="RefSeq" id="WP_262054201.1">
    <property type="nucleotide sequence ID" value="NZ_UGHY01000002.1"/>
</dbReference>
<sequence length="169" mass="19423">MNSFKEKLLRLKNELNVATDKEIAEILGMKPTAFNGRKTRESFPEKELFALKAKCPELNLDMDYILLGHRRETYEAIEQEMLKDMPKPDEPHFDPNREMENLMPAENLLLQYFRTADKEGKEMILNVAKMAAKANTTQGNSATKMHIGNVEQQNNIEHLEGGIQFNKGK</sequence>
<protein>
    <recommendedName>
        <fullName evidence="3">Bacteriophage CI repressor</fullName>
    </recommendedName>
</protein>
<dbReference type="AlphaFoldDB" id="A0A377JJF3"/>
<dbReference type="Proteomes" id="UP000254186">
    <property type="component" value="Unassembled WGS sequence"/>
</dbReference>
<dbReference type="Gene3D" id="1.10.260.40">
    <property type="entry name" value="lambda repressor-like DNA-binding domains"/>
    <property type="match status" value="1"/>
</dbReference>
<gene>
    <name evidence="1" type="ORF">NCTC10672_01654</name>
</gene>